<evidence type="ECO:0000313" key="3">
    <source>
        <dbReference type="EMBL" id="ACO46599.1"/>
    </source>
</evidence>
<feature type="domain" description="VanZ-like" evidence="2">
    <location>
        <begin position="46"/>
        <end position="111"/>
    </location>
</feature>
<reference evidence="3 4" key="1">
    <citation type="journal article" date="2009" name="PLoS Genet.">
        <title>Alliance of proteomics and genomics to unravel the specificities of Sahara bacterium Deinococcus deserti.</title>
        <authorList>
            <person name="de Groot A."/>
            <person name="Dulermo R."/>
            <person name="Ortet P."/>
            <person name="Blanchard L."/>
            <person name="Guerin P."/>
            <person name="Fernandez B."/>
            <person name="Vacherie B."/>
            <person name="Dossat C."/>
            <person name="Jolivet E."/>
            <person name="Siguier P."/>
            <person name="Chandler M."/>
            <person name="Barakat M."/>
            <person name="Dedieu A."/>
            <person name="Barbe V."/>
            <person name="Heulin T."/>
            <person name="Sommer S."/>
            <person name="Achouak W."/>
            <person name="Armengaud J."/>
        </authorList>
    </citation>
    <scope>NUCLEOTIDE SEQUENCE [LARGE SCALE GENOMIC DNA]</scope>
    <source>
        <strain evidence="4">DSM 17065 / CIP 109153 / LMG 22923 / VCD115</strain>
    </source>
</reference>
<accession>C1CWN2</accession>
<dbReference type="OrthoDB" id="291892at2"/>
<keyword evidence="4" id="KW-1185">Reference proteome</keyword>
<dbReference type="InterPro" id="IPR006976">
    <property type="entry name" value="VanZ-like"/>
</dbReference>
<dbReference type="AlphaFoldDB" id="C1CWN2"/>
<evidence type="ECO:0000256" key="1">
    <source>
        <dbReference type="SAM" id="Phobius"/>
    </source>
</evidence>
<protein>
    <submittedName>
        <fullName evidence="3">Putative VanZ like family protein putative membrane protein</fullName>
    </submittedName>
</protein>
<dbReference type="eggNOG" id="COG5652">
    <property type="taxonomic scope" value="Bacteria"/>
</dbReference>
<dbReference type="HOGENOM" id="CLU_096028_5_1_0"/>
<feature type="transmembrane region" description="Helical" evidence="1">
    <location>
        <begin position="12"/>
        <end position="29"/>
    </location>
</feature>
<gene>
    <name evidence="3" type="ordered locus">Deide_16300</name>
</gene>
<dbReference type="Proteomes" id="UP000002208">
    <property type="component" value="Chromosome"/>
</dbReference>
<keyword evidence="1" id="KW-1133">Transmembrane helix</keyword>
<dbReference type="Pfam" id="PF04892">
    <property type="entry name" value="VanZ"/>
    <property type="match status" value="1"/>
</dbReference>
<organism evidence="3 4">
    <name type="scientific">Deinococcus deserti (strain DSM 17065 / CIP 109153 / LMG 22923 / VCD115)</name>
    <dbReference type="NCBI Taxonomy" id="546414"/>
    <lineage>
        <taxon>Bacteria</taxon>
        <taxon>Thermotogati</taxon>
        <taxon>Deinococcota</taxon>
        <taxon>Deinococci</taxon>
        <taxon>Deinococcales</taxon>
        <taxon>Deinococcaceae</taxon>
        <taxon>Deinococcus</taxon>
    </lineage>
</organism>
<dbReference type="NCBIfam" id="NF037970">
    <property type="entry name" value="vanZ_1"/>
    <property type="match status" value="1"/>
</dbReference>
<keyword evidence="1" id="KW-0812">Transmembrane</keyword>
<dbReference type="KEGG" id="ddr:Deide_16300"/>
<evidence type="ECO:0000259" key="2">
    <source>
        <dbReference type="Pfam" id="PF04892"/>
    </source>
</evidence>
<dbReference type="STRING" id="546414.Deide_16300"/>
<feature type="transmembrane region" description="Helical" evidence="1">
    <location>
        <begin position="49"/>
        <end position="76"/>
    </location>
</feature>
<evidence type="ECO:0000313" key="4">
    <source>
        <dbReference type="Proteomes" id="UP000002208"/>
    </source>
</evidence>
<dbReference type="EMBL" id="CP001114">
    <property type="protein sequence ID" value="ACO46599.1"/>
    <property type="molecule type" value="Genomic_DNA"/>
</dbReference>
<dbReference type="PaxDb" id="546414-Deide_16300"/>
<sequence>MTARPRHRKPRPGWWVPALLIMAAIWWLSSQSQTPGPALRHPFDWIAHALAYLALAYSLGRATASWAAAFLIAVWFGAFDEVHQAFVPGRDAGITDWLFDLLGALIGVKLAVRKSSVQSKSEDGSSVADLSEGTR</sequence>
<name>C1CWN2_DEIDV</name>
<proteinExistence type="predicted"/>
<keyword evidence="1" id="KW-0472">Membrane</keyword>